<evidence type="ECO:0000256" key="1">
    <source>
        <dbReference type="ARBA" id="ARBA00009477"/>
    </source>
</evidence>
<proteinExistence type="inferred from homology"/>
<dbReference type="Pfam" id="PF25917">
    <property type="entry name" value="BSH_RND"/>
    <property type="match status" value="1"/>
</dbReference>
<dbReference type="Pfam" id="PF25954">
    <property type="entry name" value="Beta-barrel_RND_2"/>
    <property type="match status" value="1"/>
</dbReference>
<gene>
    <name evidence="7" type="ORF">GCM10010990_14390</name>
</gene>
<comment type="caution">
    <text evidence="7">The sequence shown here is derived from an EMBL/GenBank/DDBJ whole genome shotgun (WGS) entry which is preliminary data.</text>
</comment>
<dbReference type="InterPro" id="IPR058625">
    <property type="entry name" value="MdtA-like_BSH"/>
</dbReference>
<dbReference type="FunFam" id="2.40.30.170:FF:000010">
    <property type="entry name" value="Efflux RND transporter periplasmic adaptor subunit"/>
    <property type="match status" value="1"/>
</dbReference>
<evidence type="ECO:0000256" key="3">
    <source>
        <dbReference type="SAM" id="MobiDB-lite"/>
    </source>
</evidence>
<reference evidence="7" key="1">
    <citation type="journal article" date="2014" name="Int. J. Syst. Evol. Microbiol.">
        <title>Complete genome sequence of Corynebacterium casei LMG S-19264T (=DSM 44701T), isolated from a smear-ripened cheese.</title>
        <authorList>
            <consortium name="US DOE Joint Genome Institute (JGI-PGF)"/>
            <person name="Walter F."/>
            <person name="Albersmeier A."/>
            <person name="Kalinowski J."/>
            <person name="Ruckert C."/>
        </authorList>
    </citation>
    <scope>NUCLEOTIDE SEQUENCE</scope>
    <source>
        <strain evidence="7">CGMCC 1.15360</strain>
    </source>
</reference>
<dbReference type="Pfam" id="PF25989">
    <property type="entry name" value="YknX_C"/>
    <property type="match status" value="1"/>
</dbReference>
<dbReference type="NCBIfam" id="TIGR01730">
    <property type="entry name" value="RND_mfp"/>
    <property type="match status" value="1"/>
</dbReference>
<reference evidence="7" key="2">
    <citation type="submission" date="2020-09" db="EMBL/GenBank/DDBJ databases">
        <authorList>
            <person name="Sun Q."/>
            <person name="Zhou Y."/>
        </authorList>
    </citation>
    <scope>NUCLEOTIDE SEQUENCE</scope>
    <source>
        <strain evidence="7">CGMCC 1.15360</strain>
    </source>
</reference>
<keyword evidence="8" id="KW-1185">Reference proteome</keyword>
<dbReference type="Gene3D" id="2.40.30.170">
    <property type="match status" value="1"/>
</dbReference>
<feature type="compositionally biased region" description="Basic and acidic residues" evidence="3">
    <location>
        <begin position="367"/>
        <end position="377"/>
    </location>
</feature>
<sequence>MMRELRQSLPLRPFAANGLTLSGGKAGLRSPLLLSFLLLLAACGSGDDAPSGPRAPLVDVAKPQQRNFVDELDAVGTARANEQVTISAPVAEKIERLYFDDGAYVRKGQLIAVLSQEQERAALAAAEATMEQARTQLNRIETLNDRGFATRAQLDTQIATMARAKAEADDARARIADRTVRAPFSGAVSLRNISAGSIVSVGDPIATVSDVSQIKLDFALPEQASSQIKPGQIIEATSAAWPGARFTGRIATIDPVIDPNTRAVTVRAVLPNPGARLKPGMLMEVKLKLGERQALAVPELSVIGSGSDRYVYVLDENDTAHRATVTTGQRAEGYIEVSGIEPDARVVTEGVIKVSEGTKVTLGGKQPGDKARAEPDRGAAAGGNS</sequence>
<dbReference type="InterPro" id="IPR058792">
    <property type="entry name" value="Beta-barrel_RND_2"/>
</dbReference>
<dbReference type="AlphaFoldDB" id="A0A916YY09"/>
<dbReference type="GO" id="GO:0015562">
    <property type="term" value="F:efflux transmembrane transporter activity"/>
    <property type="evidence" value="ECO:0007669"/>
    <property type="project" value="TreeGrafter"/>
</dbReference>
<name>A0A916YY09_9SPHN</name>
<evidence type="ECO:0000313" key="7">
    <source>
        <dbReference type="EMBL" id="GGD66012.1"/>
    </source>
</evidence>
<dbReference type="EMBL" id="BMIP01000002">
    <property type="protein sequence ID" value="GGD66012.1"/>
    <property type="molecule type" value="Genomic_DNA"/>
</dbReference>
<dbReference type="Gene3D" id="2.40.50.100">
    <property type="match status" value="1"/>
</dbReference>
<dbReference type="PANTHER" id="PTHR30469">
    <property type="entry name" value="MULTIDRUG RESISTANCE PROTEIN MDTA"/>
    <property type="match status" value="1"/>
</dbReference>
<feature type="domain" description="CusB-like beta-barrel" evidence="5">
    <location>
        <begin position="216"/>
        <end position="288"/>
    </location>
</feature>
<evidence type="ECO:0000259" key="5">
    <source>
        <dbReference type="Pfam" id="PF25954"/>
    </source>
</evidence>
<dbReference type="Proteomes" id="UP000612349">
    <property type="component" value="Unassembled WGS sequence"/>
</dbReference>
<dbReference type="PANTHER" id="PTHR30469:SF16">
    <property type="entry name" value="HAE1 FAMILY EFFLUX PUMP MFP COMPONENT"/>
    <property type="match status" value="1"/>
</dbReference>
<dbReference type="Gene3D" id="1.10.287.470">
    <property type="entry name" value="Helix hairpin bin"/>
    <property type="match status" value="1"/>
</dbReference>
<feature type="domain" description="YknX-like C-terminal permuted SH3-like" evidence="6">
    <location>
        <begin position="294"/>
        <end position="361"/>
    </location>
</feature>
<organism evidence="7 8">
    <name type="scientific">Croceicoccus mobilis</name>
    <dbReference type="NCBI Taxonomy" id="1703339"/>
    <lineage>
        <taxon>Bacteria</taxon>
        <taxon>Pseudomonadati</taxon>
        <taxon>Pseudomonadota</taxon>
        <taxon>Alphaproteobacteria</taxon>
        <taxon>Sphingomonadales</taxon>
        <taxon>Erythrobacteraceae</taxon>
        <taxon>Croceicoccus</taxon>
    </lineage>
</organism>
<dbReference type="InterPro" id="IPR058637">
    <property type="entry name" value="YknX-like_C"/>
</dbReference>
<dbReference type="Gene3D" id="2.40.420.20">
    <property type="match status" value="1"/>
</dbReference>
<dbReference type="RefSeq" id="WP_229665334.1">
    <property type="nucleotide sequence ID" value="NZ_BMIP01000002.1"/>
</dbReference>
<evidence type="ECO:0000256" key="2">
    <source>
        <dbReference type="SAM" id="Coils"/>
    </source>
</evidence>
<evidence type="ECO:0000259" key="4">
    <source>
        <dbReference type="Pfam" id="PF25917"/>
    </source>
</evidence>
<protein>
    <submittedName>
        <fullName evidence="7">MexH family multidrug efflux RND transporter periplasmic adaptor subunit</fullName>
    </submittedName>
</protein>
<evidence type="ECO:0000259" key="6">
    <source>
        <dbReference type="Pfam" id="PF25989"/>
    </source>
</evidence>
<feature type="region of interest" description="Disordered" evidence="3">
    <location>
        <begin position="360"/>
        <end position="385"/>
    </location>
</feature>
<feature type="coiled-coil region" evidence="2">
    <location>
        <begin position="116"/>
        <end position="174"/>
    </location>
</feature>
<dbReference type="SUPFAM" id="SSF111369">
    <property type="entry name" value="HlyD-like secretion proteins"/>
    <property type="match status" value="1"/>
</dbReference>
<accession>A0A916YY09</accession>
<dbReference type="InterPro" id="IPR006143">
    <property type="entry name" value="RND_pump_MFP"/>
</dbReference>
<keyword evidence="2" id="KW-0175">Coiled coil</keyword>
<feature type="domain" description="Multidrug resistance protein MdtA-like barrel-sandwich hybrid" evidence="4">
    <location>
        <begin position="82"/>
        <end position="208"/>
    </location>
</feature>
<dbReference type="GO" id="GO:1990281">
    <property type="term" value="C:efflux pump complex"/>
    <property type="evidence" value="ECO:0007669"/>
    <property type="project" value="TreeGrafter"/>
</dbReference>
<comment type="similarity">
    <text evidence="1">Belongs to the membrane fusion protein (MFP) (TC 8.A.1) family.</text>
</comment>
<evidence type="ECO:0000313" key="8">
    <source>
        <dbReference type="Proteomes" id="UP000612349"/>
    </source>
</evidence>